<gene>
    <name evidence="1" type="ORF">LCGC14_1499450</name>
</gene>
<dbReference type="EMBL" id="LAZR01010865">
    <property type="protein sequence ID" value="KKM64627.1"/>
    <property type="molecule type" value="Genomic_DNA"/>
</dbReference>
<evidence type="ECO:0000313" key="1">
    <source>
        <dbReference type="EMBL" id="KKM64627.1"/>
    </source>
</evidence>
<protein>
    <submittedName>
        <fullName evidence="1">Uncharacterized protein</fullName>
    </submittedName>
</protein>
<accession>A0A0F9M5X8</accession>
<organism evidence="1">
    <name type="scientific">marine sediment metagenome</name>
    <dbReference type="NCBI Taxonomy" id="412755"/>
    <lineage>
        <taxon>unclassified sequences</taxon>
        <taxon>metagenomes</taxon>
        <taxon>ecological metagenomes</taxon>
    </lineage>
</organism>
<name>A0A0F9M5X8_9ZZZZ</name>
<proteinExistence type="predicted"/>
<dbReference type="AlphaFoldDB" id="A0A0F9M5X8"/>
<comment type="caution">
    <text evidence="1">The sequence shown here is derived from an EMBL/GenBank/DDBJ whole genome shotgun (WGS) entry which is preliminary data.</text>
</comment>
<reference evidence="1" key="1">
    <citation type="journal article" date="2015" name="Nature">
        <title>Complex archaea that bridge the gap between prokaryotes and eukaryotes.</title>
        <authorList>
            <person name="Spang A."/>
            <person name="Saw J.H."/>
            <person name="Jorgensen S.L."/>
            <person name="Zaremba-Niedzwiedzka K."/>
            <person name="Martijn J."/>
            <person name="Lind A.E."/>
            <person name="van Eijk R."/>
            <person name="Schleper C."/>
            <person name="Guy L."/>
            <person name="Ettema T.J."/>
        </authorList>
    </citation>
    <scope>NUCLEOTIDE SEQUENCE</scope>
</reference>
<sequence>MSRAIDEPQNDIYAFTLYIDPRDDKSRLILPILGLENAKRCVEDVKKDTVLWQKLYNNFDDFMPIVDVECKYNIQVTRYDPNSGDWVCNSDECDNCYELCIKAQEILDEYLKEEIALYAQGLASNIGLNTTFEVFREEGEDE</sequence>